<proteinExistence type="predicted"/>
<organism evidence="2 3">
    <name type="scientific">Ensete ventricosum</name>
    <name type="common">Abyssinian banana</name>
    <name type="synonym">Musa ensete</name>
    <dbReference type="NCBI Taxonomy" id="4639"/>
    <lineage>
        <taxon>Eukaryota</taxon>
        <taxon>Viridiplantae</taxon>
        <taxon>Streptophyta</taxon>
        <taxon>Embryophyta</taxon>
        <taxon>Tracheophyta</taxon>
        <taxon>Spermatophyta</taxon>
        <taxon>Magnoliopsida</taxon>
        <taxon>Liliopsida</taxon>
        <taxon>Zingiberales</taxon>
        <taxon>Musaceae</taxon>
        <taxon>Ensete</taxon>
    </lineage>
</organism>
<evidence type="ECO:0000256" key="1">
    <source>
        <dbReference type="SAM" id="MobiDB-lite"/>
    </source>
</evidence>
<dbReference type="EMBL" id="JAQQAF010000006">
    <property type="protein sequence ID" value="KAJ8477027.1"/>
    <property type="molecule type" value="Genomic_DNA"/>
</dbReference>
<reference evidence="2 3" key="1">
    <citation type="submission" date="2022-12" db="EMBL/GenBank/DDBJ databases">
        <title>Chromosome-scale assembly of the Ensete ventricosum genome.</title>
        <authorList>
            <person name="Dussert Y."/>
            <person name="Stocks J."/>
            <person name="Wendawek A."/>
            <person name="Woldeyes F."/>
            <person name="Nichols R.A."/>
            <person name="Borrell J.S."/>
        </authorList>
    </citation>
    <scope>NUCLEOTIDE SEQUENCE [LARGE SCALE GENOMIC DNA]</scope>
    <source>
        <strain evidence="3">cv. Maze</strain>
        <tissue evidence="2">Seeds</tissue>
    </source>
</reference>
<feature type="region of interest" description="Disordered" evidence="1">
    <location>
        <begin position="1"/>
        <end position="71"/>
    </location>
</feature>
<keyword evidence="3" id="KW-1185">Reference proteome</keyword>
<feature type="compositionally biased region" description="Basic and acidic residues" evidence="1">
    <location>
        <begin position="1"/>
        <end position="20"/>
    </location>
</feature>
<protein>
    <recommendedName>
        <fullName evidence="4">Neprosin domain-containing protein</fullName>
    </recommendedName>
</protein>
<evidence type="ECO:0000313" key="2">
    <source>
        <dbReference type="EMBL" id="KAJ8477027.1"/>
    </source>
</evidence>
<evidence type="ECO:0000313" key="3">
    <source>
        <dbReference type="Proteomes" id="UP001222027"/>
    </source>
</evidence>
<name>A0AAV8QFL1_ENSVE</name>
<gene>
    <name evidence="2" type="ORF">OPV22_020754</name>
</gene>
<comment type="caution">
    <text evidence="2">The sequence shown here is derived from an EMBL/GenBank/DDBJ whole genome shotgun (WGS) entry which is preliminary data.</text>
</comment>
<evidence type="ECO:0008006" key="4">
    <source>
        <dbReference type="Google" id="ProtNLM"/>
    </source>
</evidence>
<dbReference type="AlphaFoldDB" id="A0AAV8QFL1"/>
<accession>A0AAV8QFL1</accession>
<dbReference type="Proteomes" id="UP001222027">
    <property type="component" value="Unassembled WGS sequence"/>
</dbReference>
<sequence>MREQRHQRQRRVEEVRRGEAARGGFRQAFAPPVERSYPPERRHGVVKPPRRWPVAVGEREGDRRRRREPPSEVVALAVIGHERREDEDGGGEEEDVGGAWSRGGVMLPWKLPLHRGRCIASLGGSVNALDWVIGFGFQPKYDPNFSETGSNTYNAFTPSRLFDEMLRPCYVQGQWECSTECQGIMNNAHKSKSNSGVSFDLDMYDRLHHTYANSTDGRTVLGTVGVHHVVSAPKKWFYLSVSGL</sequence>